<accession>A0AA39VDF6</accession>
<feature type="transmembrane region" description="Helical" evidence="1">
    <location>
        <begin position="58"/>
        <end position="85"/>
    </location>
</feature>
<proteinExistence type="predicted"/>
<keyword evidence="3" id="KW-1185">Reference proteome</keyword>
<reference evidence="2" key="2">
    <citation type="submission" date="2023-06" db="EMBL/GenBank/DDBJ databases">
        <authorList>
            <person name="Swenson N.G."/>
            <person name="Wegrzyn J.L."/>
            <person name="Mcevoy S.L."/>
        </authorList>
    </citation>
    <scope>NUCLEOTIDE SEQUENCE</scope>
    <source>
        <strain evidence="2">NS2018</strain>
        <tissue evidence="2">Leaf</tissue>
    </source>
</reference>
<dbReference type="AlphaFoldDB" id="A0AA39VDF6"/>
<dbReference type="Proteomes" id="UP001168877">
    <property type="component" value="Unassembled WGS sequence"/>
</dbReference>
<reference evidence="2" key="1">
    <citation type="journal article" date="2022" name="Plant J.">
        <title>Strategies of tolerance reflected in two North American maple genomes.</title>
        <authorList>
            <person name="McEvoy S.L."/>
            <person name="Sezen U.U."/>
            <person name="Trouern-Trend A."/>
            <person name="McMahon S.M."/>
            <person name="Schaberg P.G."/>
            <person name="Yang J."/>
            <person name="Wegrzyn J.L."/>
            <person name="Swenson N.G."/>
        </authorList>
    </citation>
    <scope>NUCLEOTIDE SEQUENCE</scope>
    <source>
        <strain evidence="2">NS2018</strain>
    </source>
</reference>
<comment type="caution">
    <text evidence="2">The sequence shown here is derived from an EMBL/GenBank/DDBJ whole genome shotgun (WGS) entry which is preliminary data.</text>
</comment>
<keyword evidence="1" id="KW-0812">Transmembrane</keyword>
<sequence>MYGRIQWVHRGIFLCHSPNKIAIKKPERCILVPGHKVQLNLRIPKLEGPITESLPLEIYLLLISCRQFIFCFVKEIIVVSFFHFLGHSFSGLKLLLWKLLVSSCLIS</sequence>
<organism evidence="2 3">
    <name type="scientific">Acer saccharum</name>
    <name type="common">Sugar maple</name>
    <dbReference type="NCBI Taxonomy" id="4024"/>
    <lineage>
        <taxon>Eukaryota</taxon>
        <taxon>Viridiplantae</taxon>
        <taxon>Streptophyta</taxon>
        <taxon>Embryophyta</taxon>
        <taxon>Tracheophyta</taxon>
        <taxon>Spermatophyta</taxon>
        <taxon>Magnoliopsida</taxon>
        <taxon>eudicotyledons</taxon>
        <taxon>Gunneridae</taxon>
        <taxon>Pentapetalae</taxon>
        <taxon>rosids</taxon>
        <taxon>malvids</taxon>
        <taxon>Sapindales</taxon>
        <taxon>Sapindaceae</taxon>
        <taxon>Hippocastanoideae</taxon>
        <taxon>Acereae</taxon>
        <taxon>Acer</taxon>
    </lineage>
</organism>
<evidence type="ECO:0000313" key="3">
    <source>
        <dbReference type="Proteomes" id="UP001168877"/>
    </source>
</evidence>
<keyword evidence="1" id="KW-0472">Membrane</keyword>
<protein>
    <submittedName>
        <fullName evidence="2">Uncharacterized protein</fullName>
    </submittedName>
</protein>
<evidence type="ECO:0000313" key="2">
    <source>
        <dbReference type="EMBL" id="KAK0576056.1"/>
    </source>
</evidence>
<gene>
    <name evidence="2" type="ORF">LWI29_011207</name>
</gene>
<evidence type="ECO:0000256" key="1">
    <source>
        <dbReference type="SAM" id="Phobius"/>
    </source>
</evidence>
<dbReference type="EMBL" id="JAUESC010000386">
    <property type="protein sequence ID" value="KAK0576056.1"/>
    <property type="molecule type" value="Genomic_DNA"/>
</dbReference>
<keyword evidence="1" id="KW-1133">Transmembrane helix</keyword>
<name>A0AA39VDF6_ACESA</name>